<dbReference type="InterPro" id="IPR002912">
    <property type="entry name" value="ACT_dom"/>
</dbReference>
<accession>A0A2G9G8W2</accession>
<comment type="subcellular location">
    <subcellularLocation>
        <location evidence="1">Nucleus</location>
    </subcellularLocation>
</comment>
<dbReference type="STRING" id="429701.A0A2G9G8W2"/>
<dbReference type="SUPFAM" id="SSF47459">
    <property type="entry name" value="HLH, helix-loop-helix DNA-binding domain"/>
    <property type="match status" value="1"/>
</dbReference>
<dbReference type="GO" id="GO:0005634">
    <property type="term" value="C:nucleus"/>
    <property type="evidence" value="ECO:0007669"/>
    <property type="project" value="UniProtKB-SubCell"/>
</dbReference>
<dbReference type="Proteomes" id="UP000231279">
    <property type="component" value="Unassembled WGS sequence"/>
</dbReference>
<evidence type="ECO:0000256" key="3">
    <source>
        <dbReference type="ARBA" id="ARBA00023163"/>
    </source>
</evidence>
<keyword evidence="2" id="KW-0805">Transcription regulation</keyword>
<evidence type="ECO:0000256" key="2">
    <source>
        <dbReference type="ARBA" id="ARBA00023015"/>
    </source>
</evidence>
<organism evidence="8 9">
    <name type="scientific">Handroanthus impetiginosus</name>
    <dbReference type="NCBI Taxonomy" id="429701"/>
    <lineage>
        <taxon>Eukaryota</taxon>
        <taxon>Viridiplantae</taxon>
        <taxon>Streptophyta</taxon>
        <taxon>Embryophyta</taxon>
        <taxon>Tracheophyta</taxon>
        <taxon>Spermatophyta</taxon>
        <taxon>Magnoliopsida</taxon>
        <taxon>eudicotyledons</taxon>
        <taxon>Gunneridae</taxon>
        <taxon>Pentapetalae</taxon>
        <taxon>asterids</taxon>
        <taxon>lamiids</taxon>
        <taxon>Lamiales</taxon>
        <taxon>Bignoniaceae</taxon>
        <taxon>Crescentiina</taxon>
        <taxon>Tabebuia alliance</taxon>
        <taxon>Handroanthus</taxon>
    </lineage>
</organism>
<keyword evidence="3" id="KW-0804">Transcription</keyword>
<keyword evidence="5" id="KW-0175">Coiled coil</keyword>
<dbReference type="InterPro" id="IPR011598">
    <property type="entry name" value="bHLH_dom"/>
</dbReference>
<evidence type="ECO:0000256" key="1">
    <source>
        <dbReference type="ARBA" id="ARBA00004123"/>
    </source>
</evidence>
<gene>
    <name evidence="8" type="ORF">CDL12_25755</name>
</gene>
<dbReference type="InterPro" id="IPR036638">
    <property type="entry name" value="HLH_DNA-bd_sf"/>
</dbReference>
<evidence type="ECO:0000313" key="8">
    <source>
        <dbReference type="EMBL" id="PIN01738.1"/>
    </source>
</evidence>
<dbReference type="Pfam" id="PF00010">
    <property type="entry name" value="HLH"/>
    <property type="match status" value="1"/>
</dbReference>
<evidence type="ECO:0000313" key="9">
    <source>
        <dbReference type="Proteomes" id="UP000231279"/>
    </source>
</evidence>
<dbReference type="PANTHER" id="PTHR45959:SF2">
    <property type="entry name" value="BHLH TRANSCRIPTION FACTOR"/>
    <property type="match status" value="1"/>
</dbReference>
<evidence type="ECO:0000259" key="7">
    <source>
        <dbReference type="PROSITE" id="PS51671"/>
    </source>
</evidence>
<dbReference type="PROSITE" id="PS51671">
    <property type="entry name" value="ACT"/>
    <property type="match status" value="1"/>
</dbReference>
<comment type="caution">
    <text evidence="8">The sequence shown here is derived from an EMBL/GenBank/DDBJ whole genome shotgun (WGS) entry which is preliminary data.</text>
</comment>
<name>A0A2G9G8W2_9LAMI</name>
<dbReference type="OrthoDB" id="690068at2759"/>
<dbReference type="PROSITE" id="PS50888">
    <property type="entry name" value="BHLH"/>
    <property type="match status" value="1"/>
</dbReference>
<feature type="domain" description="ACT" evidence="7">
    <location>
        <begin position="218"/>
        <end position="294"/>
    </location>
</feature>
<evidence type="ECO:0000256" key="4">
    <source>
        <dbReference type="ARBA" id="ARBA00023242"/>
    </source>
</evidence>
<dbReference type="InterPro" id="IPR052610">
    <property type="entry name" value="bHLH_transcription_regulator"/>
</dbReference>
<evidence type="ECO:0000259" key="6">
    <source>
        <dbReference type="PROSITE" id="PS50888"/>
    </source>
</evidence>
<dbReference type="Gene3D" id="4.10.280.10">
    <property type="entry name" value="Helix-loop-helix DNA-binding domain"/>
    <property type="match status" value="1"/>
</dbReference>
<reference evidence="9" key="1">
    <citation type="journal article" date="2018" name="Gigascience">
        <title>Genome assembly of the Pink Ipe (Handroanthus impetiginosus, Bignoniaceae), a highly valued, ecologically keystone Neotropical timber forest tree.</title>
        <authorList>
            <person name="Silva-Junior O.B."/>
            <person name="Grattapaglia D."/>
            <person name="Novaes E."/>
            <person name="Collevatti R.G."/>
        </authorList>
    </citation>
    <scope>NUCLEOTIDE SEQUENCE [LARGE SCALE GENOMIC DNA]</scope>
    <source>
        <strain evidence="9">cv. UFG-1</strain>
    </source>
</reference>
<proteinExistence type="predicted"/>
<keyword evidence="9" id="KW-1185">Reference proteome</keyword>
<protein>
    <submittedName>
        <fullName evidence="8">Transcription factor HAND2/Transcription factor TAL1/TAL2/LYL1</fullName>
    </submittedName>
</protein>
<sequence length="297" mass="33295">MDNCDFMDSINEEFAAILGDDFPNISSSSETFNNTAGSSCTNSWCGEQSPVGIDQIPPVPIMLNVGGPISSENPKQVNWRDEEFEALGSEGFLRDEGSKLKSRPCKRVRAASQTYDHIAAERKRGEMLSQRFATLSAMVPGLTEMDKTSMLRDAIKYVNHLEDKVKTLEEQASKRTIKSVVLVKKSSKTTNEDTNDQSPYRKRDFPEIEVRLYNNQILLRIQCEKIKGILVKLLGKVEKHNLTVISSNVLPFGNLALDITIIAEMEKESTVLLKEIVEVIHSTLVKYTTKNLSNFSD</sequence>
<dbReference type="SMART" id="SM00353">
    <property type="entry name" value="HLH"/>
    <property type="match status" value="1"/>
</dbReference>
<dbReference type="PANTHER" id="PTHR45959">
    <property type="entry name" value="BHLH TRANSCRIPTION FACTOR"/>
    <property type="match status" value="1"/>
</dbReference>
<feature type="domain" description="BHLH" evidence="6">
    <location>
        <begin position="112"/>
        <end position="161"/>
    </location>
</feature>
<dbReference type="AlphaFoldDB" id="A0A2G9G8W2"/>
<dbReference type="EMBL" id="NKXS01006277">
    <property type="protein sequence ID" value="PIN01738.1"/>
    <property type="molecule type" value="Genomic_DNA"/>
</dbReference>
<dbReference type="GO" id="GO:0046983">
    <property type="term" value="F:protein dimerization activity"/>
    <property type="evidence" value="ECO:0007669"/>
    <property type="project" value="InterPro"/>
</dbReference>
<keyword evidence="4" id="KW-0539">Nucleus</keyword>
<evidence type="ECO:0000256" key="5">
    <source>
        <dbReference type="SAM" id="Coils"/>
    </source>
</evidence>
<feature type="coiled-coil region" evidence="5">
    <location>
        <begin position="151"/>
        <end position="178"/>
    </location>
</feature>